<sequence length="265" mass="30048">PSARVEYVQLGRQFGRDYERCQLRLDIAKARLGRWGEAVNINDDPRFRSSAPTDKSIQSAQSIIEEIMLLFESAWKTSKRYELVADVVFEDKDMKPVGRALHRRLKDLACRRQKDTSLVKKTTWALYDGKSLEKIVDQIAGFVDELEKAFPVEAVCYKLAGIEIEEVEHETSLTMLKDAEGEDRPGSVRCGCTDDRRNRGKELRQGCQDGGPCRVHLGNVFTETAVHREILIRDQTINSVETVVTKGESGDPDWKYVREQGVLGS</sequence>
<dbReference type="InterPro" id="IPR021084">
    <property type="entry name" value="Het-s_prion_dom"/>
</dbReference>
<dbReference type="EMBL" id="MU864925">
    <property type="protein sequence ID" value="KAK4181956.1"/>
    <property type="molecule type" value="Genomic_DNA"/>
</dbReference>
<evidence type="ECO:0000313" key="4">
    <source>
        <dbReference type="Proteomes" id="UP001302126"/>
    </source>
</evidence>
<protein>
    <submittedName>
        <fullName evidence="3">Prion-inhibition and propagation-domain-containing protein</fullName>
    </submittedName>
</protein>
<feature type="non-terminal residue" evidence="3">
    <location>
        <position position="1"/>
    </location>
</feature>
<keyword evidence="3" id="KW-0640">Prion</keyword>
<name>A0AAN7AB04_9PEZI</name>
<keyword evidence="4" id="KW-1185">Reference proteome</keyword>
<evidence type="ECO:0000259" key="2">
    <source>
        <dbReference type="Pfam" id="PF14479"/>
    </source>
</evidence>
<evidence type="ECO:0000313" key="3">
    <source>
        <dbReference type="EMBL" id="KAK4181956.1"/>
    </source>
</evidence>
<evidence type="ECO:0000259" key="1">
    <source>
        <dbReference type="Pfam" id="PF11558"/>
    </source>
</evidence>
<feature type="domain" description="Het-s prion-forming" evidence="1">
    <location>
        <begin position="213"/>
        <end position="249"/>
    </location>
</feature>
<dbReference type="AlphaFoldDB" id="A0AAN7AB04"/>
<proteinExistence type="predicted"/>
<dbReference type="InterPro" id="IPR029498">
    <property type="entry name" value="HeLo_dom"/>
</dbReference>
<gene>
    <name evidence="3" type="ORF">QBC35DRAFT_479530</name>
</gene>
<dbReference type="PANTHER" id="PTHR37542:SF3">
    <property type="entry name" value="PRION-INHIBITION AND PROPAGATION HELO DOMAIN-CONTAINING PROTEIN"/>
    <property type="match status" value="1"/>
</dbReference>
<dbReference type="Pfam" id="PF11558">
    <property type="entry name" value="HET-s_218-289"/>
    <property type="match status" value="1"/>
</dbReference>
<dbReference type="InterPro" id="IPR038305">
    <property type="entry name" value="HeLo_sf"/>
</dbReference>
<keyword evidence="3" id="KW-0034">Amyloid</keyword>
<comment type="caution">
    <text evidence="3">The sequence shown here is derived from an EMBL/GenBank/DDBJ whole genome shotgun (WGS) entry which is preliminary data.</text>
</comment>
<reference evidence="3" key="1">
    <citation type="journal article" date="2023" name="Mol. Phylogenet. Evol.">
        <title>Genome-scale phylogeny and comparative genomics of the fungal order Sordariales.</title>
        <authorList>
            <person name="Hensen N."/>
            <person name="Bonometti L."/>
            <person name="Westerberg I."/>
            <person name="Brannstrom I.O."/>
            <person name="Guillou S."/>
            <person name="Cros-Aarteil S."/>
            <person name="Calhoun S."/>
            <person name="Haridas S."/>
            <person name="Kuo A."/>
            <person name="Mondo S."/>
            <person name="Pangilinan J."/>
            <person name="Riley R."/>
            <person name="LaButti K."/>
            <person name="Andreopoulos B."/>
            <person name="Lipzen A."/>
            <person name="Chen C."/>
            <person name="Yan M."/>
            <person name="Daum C."/>
            <person name="Ng V."/>
            <person name="Clum A."/>
            <person name="Steindorff A."/>
            <person name="Ohm R.A."/>
            <person name="Martin F."/>
            <person name="Silar P."/>
            <person name="Natvig D.O."/>
            <person name="Lalanne C."/>
            <person name="Gautier V."/>
            <person name="Ament-Velasquez S.L."/>
            <person name="Kruys A."/>
            <person name="Hutchinson M.I."/>
            <person name="Powell A.J."/>
            <person name="Barry K."/>
            <person name="Miller A.N."/>
            <person name="Grigoriev I.V."/>
            <person name="Debuchy R."/>
            <person name="Gladieux P."/>
            <person name="Hiltunen Thoren M."/>
            <person name="Johannesson H."/>
        </authorList>
    </citation>
    <scope>NUCLEOTIDE SEQUENCE</scope>
    <source>
        <strain evidence="3">PSN309</strain>
    </source>
</reference>
<dbReference type="PANTHER" id="PTHR37542">
    <property type="entry name" value="HELO DOMAIN-CONTAINING PROTEIN-RELATED"/>
    <property type="match status" value="1"/>
</dbReference>
<feature type="domain" description="Prion-inhibition and propagation HeLo" evidence="2">
    <location>
        <begin position="6"/>
        <end position="176"/>
    </location>
</feature>
<dbReference type="Gene3D" id="1.20.120.1020">
    <property type="entry name" value="Prion-inhibition and propagation, HeLo domain"/>
    <property type="match status" value="1"/>
</dbReference>
<reference evidence="3" key="2">
    <citation type="submission" date="2023-05" db="EMBL/GenBank/DDBJ databases">
        <authorList>
            <consortium name="Lawrence Berkeley National Laboratory"/>
            <person name="Steindorff A."/>
            <person name="Hensen N."/>
            <person name="Bonometti L."/>
            <person name="Westerberg I."/>
            <person name="Brannstrom I.O."/>
            <person name="Guillou S."/>
            <person name="Cros-Aarteil S."/>
            <person name="Calhoun S."/>
            <person name="Haridas S."/>
            <person name="Kuo A."/>
            <person name="Mondo S."/>
            <person name="Pangilinan J."/>
            <person name="Riley R."/>
            <person name="Labutti K."/>
            <person name="Andreopoulos B."/>
            <person name="Lipzen A."/>
            <person name="Chen C."/>
            <person name="Yanf M."/>
            <person name="Daum C."/>
            <person name="Ng V."/>
            <person name="Clum A."/>
            <person name="Ohm R."/>
            <person name="Martin F."/>
            <person name="Silar P."/>
            <person name="Natvig D."/>
            <person name="Lalanne C."/>
            <person name="Gautier V."/>
            <person name="Ament-Velasquez S.L."/>
            <person name="Kruys A."/>
            <person name="Hutchinson M.I."/>
            <person name="Powell A.J."/>
            <person name="Barry K."/>
            <person name="Miller A.N."/>
            <person name="Grigoriev I.V."/>
            <person name="Debuchy R."/>
            <person name="Gladieux P."/>
            <person name="Thoren M.H."/>
            <person name="Johannesson H."/>
        </authorList>
    </citation>
    <scope>NUCLEOTIDE SEQUENCE</scope>
    <source>
        <strain evidence="3">PSN309</strain>
    </source>
</reference>
<organism evidence="3 4">
    <name type="scientific">Podospora australis</name>
    <dbReference type="NCBI Taxonomy" id="1536484"/>
    <lineage>
        <taxon>Eukaryota</taxon>
        <taxon>Fungi</taxon>
        <taxon>Dikarya</taxon>
        <taxon>Ascomycota</taxon>
        <taxon>Pezizomycotina</taxon>
        <taxon>Sordariomycetes</taxon>
        <taxon>Sordariomycetidae</taxon>
        <taxon>Sordariales</taxon>
        <taxon>Podosporaceae</taxon>
        <taxon>Podospora</taxon>
    </lineage>
</organism>
<accession>A0AAN7AB04</accession>
<dbReference type="Pfam" id="PF14479">
    <property type="entry name" value="HeLo"/>
    <property type="match status" value="1"/>
</dbReference>
<dbReference type="Proteomes" id="UP001302126">
    <property type="component" value="Unassembled WGS sequence"/>
</dbReference>